<evidence type="ECO:0000256" key="2">
    <source>
        <dbReference type="ARBA" id="ARBA00005616"/>
    </source>
</evidence>
<organism evidence="8 9">
    <name type="scientific">Zalerion maritima</name>
    <dbReference type="NCBI Taxonomy" id="339359"/>
    <lineage>
        <taxon>Eukaryota</taxon>
        <taxon>Fungi</taxon>
        <taxon>Dikarya</taxon>
        <taxon>Ascomycota</taxon>
        <taxon>Pezizomycotina</taxon>
        <taxon>Sordariomycetes</taxon>
        <taxon>Lulworthiomycetidae</taxon>
        <taxon>Lulworthiales</taxon>
        <taxon>Lulworthiaceae</taxon>
        <taxon>Zalerion</taxon>
    </lineage>
</organism>
<dbReference type="GO" id="GO:0048188">
    <property type="term" value="C:Set1C/COMPASS complex"/>
    <property type="evidence" value="ECO:0007669"/>
    <property type="project" value="TreeGrafter"/>
</dbReference>
<dbReference type="EMBL" id="JAKWBI020000009">
    <property type="protein sequence ID" value="KAJ2906758.1"/>
    <property type="molecule type" value="Genomic_DNA"/>
</dbReference>
<dbReference type="GO" id="GO:0003682">
    <property type="term" value="F:chromatin binding"/>
    <property type="evidence" value="ECO:0007669"/>
    <property type="project" value="TreeGrafter"/>
</dbReference>
<keyword evidence="4" id="KW-0677">Repeat</keyword>
<comment type="subcellular location">
    <subcellularLocation>
        <location evidence="1">Nucleus</location>
    </subcellularLocation>
</comment>
<reference evidence="8" key="1">
    <citation type="submission" date="2022-07" db="EMBL/GenBank/DDBJ databases">
        <title>Draft genome sequence of Zalerion maritima ATCC 34329, a (micro)plastics degrading marine fungus.</title>
        <authorList>
            <person name="Paco A."/>
            <person name="Goncalves M.F.M."/>
            <person name="Rocha-Santos T.A.P."/>
            <person name="Alves A."/>
        </authorList>
    </citation>
    <scope>NUCLEOTIDE SEQUENCE</scope>
    <source>
        <strain evidence="8">ATCC 34329</strain>
    </source>
</reference>
<evidence type="ECO:0000256" key="1">
    <source>
        <dbReference type="ARBA" id="ARBA00004123"/>
    </source>
</evidence>
<feature type="region of interest" description="Disordered" evidence="7">
    <location>
        <begin position="1"/>
        <end position="22"/>
    </location>
</feature>
<dbReference type="Pfam" id="PF00400">
    <property type="entry name" value="WD40"/>
    <property type="match status" value="2"/>
</dbReference>
<keyword evidence="5" id="KW-0539">Nucleus</keyword>
<feature type="repeat" description="WD" evidence="6">
    <location>
        <begin position="141"/>
        <end position="182"/>
    </location>
</feature>
<dbReference type="InterPro" id="IPR001680">
    <property type="entry name" value="WD40_rpt"/>
</dbReference>
<evidence type="ECO:0000256" key="3">
    <source>
        <dbReference type="ARBA" id="ARBA00022574"/>
    </source>
</evidence>
<evidence type="ECO:0000313" key="9">
    <source>
        <dbReference type="Proteomes" id="UP001201980"/>
    </source>
</evidence>
<dbReference type="PANTHER" id="PTHR19861">
    <property type="entry name" value="WD40 REPEAT PROTEIN SWD2"/>
    <property type="match status" value="1"/>
</dbReference>
<evidence type="ECO:0000256" key="6">
    <source>
        <dbReference type="PROSITE-ProRule" id="PRU00221"/>
    </source>
</evidence>
<protein>
    <recommendedName>
        <fullName evidence="10">WD repeat-containing protein 82</fullName>
    </recommendedName>
</protein>
<comment type="caution">
    <text evidence="8">The sequence shown here is derived from an EMBL/GenBank/DDBJ whole genome shotgun (WGS) entry which is preliminary data.</text>
</comment>
<evidence type="ECO:0000313" key="8">
    <source>
        <dbReference type="EMBL" id="KAJ2906758.1"/>
    </source>
</evidence>
<dbReference type="AlphaFoldDB" id="A0AAD5S5T7"/>
<dbReference type="InterPro" id="IPR037867">
    <property type="entry name" value="Swd2/WDR82"/>
</dbReference>
<gene>
    <name evidence="8" type="ORF">MKZ38_010749</name>
</gene>
<dbReference type="GO" id="GO:0016070">
    <property type="term" value="P:RNA metabolic process"/>
    <property type="evidence" value="ECO:0007669"/>
    <property type="project" value="UniProtKB-ARBA"/>
</dbReference>
<dbReference type="PANTHER" id="PTHR19861:SF0">
    <property type="entry name" value="WD REPEAT-CONTAINING PROTEIN 82"/>
    <property type="match status" value="1"/>
</dbReference>
<comment type="similarity">
    <text evidence="2">Belongs to the WD repeat SWD2 family.</text>
</comment>
<dbReference type="InterPro" id="IPR036322">
    <property type="entry name" value="WD40_repeat_dom_sf"/>
</dbReference>
<dbReference type="Proteomes" id="UP001201980">
    <property type="component" value="Unassembled WGS sequence"/>
</dbReference>
<accession>A0AAD5S5T7</accession>
<sequence>MASTPMDVDNDSSGTTPTGILHVKRTLGGPQASRIGDNIYDYAPQKTFRRDDVKEGKPLPRILALDFDDPGDLIMTSESDETIQLYSVKDGRKDKSLLSKKYGVKLARFTHNSSSILYASTKQNDAIRYLATHDNTFIRYFEGHTGPVTSISMHPGSDQFISSGRDDCVVLWDIKSKNHSAKLYLTDPYLTAYDPAGIVFAIGCPASGSIILYDCKNYEQPFAAFDILEAGYDKDAHAATSGWTTMLFSNDGKHLLLGTKGTGHFLLDAFDGKLKAFLKKTEGNTSRLAPGELPAMGGEALEVFESSGDVCFTPDGRYVLGGGKRNITIWDTLATIPENKELEPSGKLDEKGETSVVAFSPRYNFLATADSELTFWLPESP</sequence>
<dbReference type="PROSITE" id="PS50082">
    <property type="entry name" value="WD_REPEATS_2"/>
    <property type="match status" value="1"/>
</dbReference>
<evidence type="ECO:0008006" key="10">
    <source>
        <dbReference type="Google" id="ProtNLM"/>
    </source>
</evidence>
<keyword evidence="3 6" id="KW-0853">WD repeat</keyword>
<dbReference type="SMART" id="SM00320">
    <property type="entry name" value="WD40"/>
    <property type="match status" value="3"/>
</dbReference>
<dbReference type="InterPro" id="IPR015943">
    <property type="entry name" value="WD40/YVTN_repeat-like_dom_sf"/>
</dbReference>
<proteinExistence type="inferred from homology"/>
<dbReference type="SUPFAM" id="SSF50978">
    <property type="entry name" value="WD40 repeat-like"/>
    <property type="match status" value="1"/>
</dbReference>
<name>A0AAD5S5T7_9PEZI</name>
<dbReference type="Gene3D" id="2.130.10.10">
    <property type="entry name" value="YVTN repeat-like/Quinoprotein amine dehydrogenase"/>
    <property type="match status" value="2"/>
</dbReference>
<keyword evidence="9" id="KW-1185">Reference proteome</keyword>
<dbReference type="PROSITE" id="PS50294">
    <property type="entry name" value="WD_REPEATS_REGION"/>
    <property type="match status" value="1"/>
</dbReference>
<evidence type="ECO:0000256" key="7">
    <source>
        <dbReference type="SAM" id="MobiDB-lite"/>
    </source>
</evidence>
<evidence type="ECO:0000256" key="4">
    <source>
        <dbReference type="ARBA" id="ARBA00022737"/>
    </source>
</evidence>
<evidence type="ECO:0000256" key="5">
    <source>
        <dbReference type="ARBA" id="ARBA00023242"/>
    </source>
</evidence>